<evidence type="ECO:0000256" key="1">
    <source>
        <dbReference type="ARBA" id="ARBA00022729"/>
    </source>
</evidence>
<dbReference type="EMBL" id="VOIH02000004">
    <property type="protein sequence ID" value="KAF3448195.1"/>
    <property type="molecule type" value="Genomic_DNA"/>
</dbReference>
<feature type="domain" description="Pectinesterase inhibitor" evidence="5">
    <location>
        <begin position="21"/>
        <end position="174"/>
    </location>
</feature>
<accession>A0A8K0H9H8</accession>
<dbReference type="InterPro" id="IPR035513">
    <property type="entry name" value="Invertase/methylesterase_inhib"/>
</dbReference>
<comment type="similarity">
    <text evidence="3">Belongs to the PMEI family.</text>
</comment>
<dbReference type="Pfam" id="PF04043">
    <property type="entry name" value="PMEI"/>
    <property type="match status" value="1"/>
</dbReference>
<keyword evidence="7" id="KW-1185">Reference proteome</keyword>
<dbReference type="InterPro" id="IPR034088">
    <property type="entry name" value="Pla_a_1-like"/>
</dbReference>
<dbReference type="InterPro" id="IPR006501">
    <property type="entry name" value="Pectinesterase_inhib_dom"/>
</dbReference>
<dbReference type="PANTHER" id="PTHR35357:SF17">
    <property type="entry name" value="PECTINESTERASE INHIBITOR 12"/>
    <property type="match status" value="1"/>
</dbReference>
<feature type="chain" id="PRO_5035436976" description="Pectinesterase inhibitor domain-containing protein" evidence="4">
    <location>
        <begin position="23"/>
        <end position="185"/>
    </location>
</feature>
<sequence length="185" mass="20413">MKGFNVMFLLMIMFLFCHCSLASDLVHGSCTKASKSDPNLSYQFCVSTLESNPKIHTAETIQDLFEISLRLTISNASDVVSRVSKLLKGNKFDSFAKLCLRDCLELYSNAVSSLKEALCDFKSKDLYSVNVEISSAMDASTTCEDGFKERKGVVSPLTKENSVFFQLTAISLAFTTMIMHNAGPV</sequence>
<dbReference type="OrthoDB" id="1915198at2759"/>
<protein>
    <recommendedName>
        <fullName evidence="5">Pectinesterase inhibitor domain-containing protein</fullName>
    </recommendedName>
</protein>
<evidence type="ECO:0000256" key="4">
    <source>
        <dbReference type="SAM" id="SignalP"/>
    </source>
</evidence>
<dbReference type="FunFam" id="1.20.140.40:FF:000002">
    <property type="entry name" value="Putative invertase inhibitor"/>
    <property type="match status" value="1"/>
</dbReference>
<evidence type="ECO:0000313" key="7">
    <source>
        <dbReference type="Proteomes" id="UP000796880"/>
    </source>
</evidence>
<reference evidence="6" key="1">
    <citation type="submission" date="2020-03" db="EMBL/GenBank/DDBJ databases">
        <title>A high-quality chromosome-level genome assembly of a woody plant with both climbing and erect habits, Rhamnella rubrinervis.</title>
        <authorList>
            <person name="Lu Z."/>
            <person name="Yang Y."/>
            <person name="Zhu X."/>
            <person name="Sun Y."/>
        </authorList>
    </citation>
    <scope>NUCLEOTIDE SEQUENCE</scope>
    <source>
        <strain evidence="6">BYM</strain>
        <tissue evidence="6">Leaf</tissue>
    </source>
</reference>
<keyword evidence="2" id="KW-1015">Disulfide bond</keyword>
<dbReference type="Gene3D" id="1.20.140.40">
    <property type="entry name" value="Invertase/pectin methylesterase inhibitor family protein"/>
    <property type="match status" value="1"/>
</dbReference>
<dbReference type="CDD" id="cd15795">
    <property type="entry name" value="PMEI-Pla_a_1_like"/>
    <property type="match status" value="1"/>
</dbReference>
<feature type="signal peptide" evidence="4">
    <location>
        <begin position="1"/>
        <end position="22"/>
    </location>
</feature>
<dbReference type="AlphaFoldDB" id="A0A8K0H9H8"/>
<gene>
    <name evidence="6" type="ORF">FNV43_RR08908</name>
</gene>
<evidence type="ECO:0000256" key="2">
    <source>
        <dbReference type="ARBA" id="ARBA00023157"/>
    </source>
</evidence>
<organism evidence="6 7">
    <name type="scientific">Rhamnella rubrinervis</name>
    <dbReference type="NCBI Taxonomy" id="2594499"/>
    <lineage>
        <taxon>Eukaryota</taxon>
        <taxon>Viridiplantae</taxon>
        <taxon>Streptophyta</taxon>
        <taxon>Embryophyta</taxon>
        <taxon>Tracheophyta</taxon>
        <taxon>Spermatophyta</taxon>
        <taxon>Magnoliopsida</taxon>
        <taxon>eudicotyledons</taxon>
        <taxon>Gunneridae</taxon>
        <taxon>Pentapetalae</taxon>
        <taxon>rosids</taxon>
        <taxon>fabids</taxon>
        <taxon>Rosales</taxon>
        <taxon>Rhamnaceae</taxon>
        <taxon>rhamnoid group</taxon>
        <taxon>Rhamneae</taxon>
        <taxon>Rhamnella</taxon>
    </lineage>
</organism>
<name>A0A8K0H9H8_9ROSA</name>
<dbReference type="SUPFAM" id="SSF101148">
    <property type="entry name" value="Plant invertase/pectin methylesterase inhibitor"/>
    <property type="match status" value="1"/>
</dbReference>
<dbReference type="GO" id="GO:0004857">
    <property type="term" value="F:enzyme inhibitor activity"/>
    <property type="evidence" value="ECO:0007669"/>
    <property type="project" value="InterPro"/>
</dbReference>
<dbReference type="Proteomes" id="UP000796880">
    <property type="component" value="Unassembled WGS sequence"/>
</dbReference>
<dbReference type="GO" id="GO:0005576">
    <property type="term" value="C:extracellular region"/>
    <property type="evidence" value="ECO:0007669"/>
    <property type="project" value="UniProtKB-ARBA"/>
</dbReference>
<comment type="caution">
    <text evidence="6">The sequence shown here is derived from an EMBL/GenBank/DDBJ whole genome shotgun (WGS) entry which is preliminary data.</text>
</comment>
<proteinExistence type="inferred from homology"/>
<evidence type="ECO:0000313" key="6">
    <source>
        <dbReference type="EMBL" id="KAF3448195.1"/>
    </source>
</evidence>
<dbReference type="NCBIfam" id="TIGR01614">
    <property type="entry name" value="PME_inhib"/>
    <property type="match status" value="1"/>
</dbReference>
<evidence type="ECO:0000259" key="5">
    <source>
        <dbReference type="SMART" id="SM00856"/>
    </source>
</evidence>
<keyword evidence="1 4" id="KW-0732">Signal</keyword>
<evidence type="ECO:0000256" key="3">
    <source>
        <dbReference type="ARBA" id="ARBA00038471"/>
    </source>
</evidence>
<dbReference type="PANTHER" id="PTHR35357">
    <property type="entry name" value="OS02G0537100 PROTEIN"/>
    <property type="match status" value="1"/>
</dbReference>
<dbReference type="SMART" id="SM00856">
    <property type="entry name" value="PMEI"/>
    <property type="match status" value="1"/>
</dbReference>